<dbReference type="GO" id="GO:0019594">
    <property type="term" value="P:mannitol metabolic process"/>
    <property type="evidence" value="ECO:0007669"/>
    <property type="project" value="InterPro"/>
</dbReference>
<dbReference type="InterPro" id="IPR023027">
    <property type="entry name" value="Mannitol_DH_CS"/>
</dbReference>
<evidence type="ECO:0000313" key="6">
    <source>
        <dbReference type="Proteomes" id="UP000295097"/>
    </source>
</evidence>
<dbReference type="GO" id="GO:0016616">
    <property type="term" value="F:oxidoreductase activity, acting on the CH-OH group of donors, NAD or NADP as acceptor"/>
    <property type="evidence" value="ECO:0007669"/>
    <property type="project" value="TreeGrafter"/>
</dbReference>
<dbReference type="PROSITE" id="PS00974">
    <property type="entry name" value="MANNITOL_DHGENASE"/>
    <property type="match status" value="1"/>
</dbReference>
<keyword evidence="6" id="KW-1185">Reference proteome</keyword>
<keyword evidence="1" id="KW-0560">Oxidoreductase</keyword>
<dbReference type="InterPro" id="IPR013328">
    <property type="entry name" value="6PGD_dom2"/>
</dbReference>
<protein>
    <submittedName>
        <fullName evidence="5">Fructuronate reductase</fullName>
    </submittedName>
</protein>
<evidence type="ECO:0000259" key="3">
    <source>
        <dbReference type="Pfam" id="PF01232"/>
    </source>
</evidence>
<dbReference type="Pfam" id="PF01232">
    <property type="entry name" value="Mannitol_dh"/>
    <property type="match status" value="1"/>
</dbReference>
<dbReference type="OrthoDB" id="271711at2"/>
<proteinExistence type="predicted"/>
<organism evidence="5 6">
    <name type="scientific">Martelella mediterranea</name>
    <dbReference type="NCBI Taxonomy" id="293089"/>
    <lineage>
        <taxon>Bacteria</taxon>
        <taxon>Pseudomonadati</taxon>
        <taxon>Pseudomonadota</taxon>
        <taxon>Alphaproteobacteria</taxon>
        <taxon>Hyphomicrobiales</taxon>
        <taxon>Aurantimonadaceae</taxon>
        <taxon>Martelella</taxon>
    </lineage>
</organism>
<dbReference type="PANTHER" id="PTHR43362:SF1">
    <property type="entry name" value="MANNITOL DEHYDROGENASE 2-RELATED"/>
    <property type="match status" value="1"/>
</dbReference>
<dbReference type="Gene3D" id="3.40.50.720">
    <property type="entry name" value="NAD(P)-binding Rossmann-like Domain"/>
    <property type="match status" value="1"/>
</dbReference>
<evidence type="ECO:0000256" key="2">
    <source>
        <dbReference type="ARBA" id="ARBA00023027"/>
    </source>
</evidence>
<evidence type="ECO:0000259" key="4">
    <source>
        <dbReference type="Pfam" id="PF08125"/>
    </source>
</evidence>
<dbReference type="EMBL" id="SMAR01000001">
    <property type="protein sequence ID" value="TCT45122.1"/>
    <property type="molecule type" value="Genomic_DNA"/>
</dbReference>
<dbReference type="PRINTS" id="PR00084">
    <property type="entry name" value="MTLDHDRGNASE"/>
</dbReference>
<dbReference type="PANTHER" id="PTHR43362">
    <property type="entry name" value="MANNITOL DEHYDROGENASE DSF1-RELATED"/>
    <property type="match status" value="1"/>
</dbReference>
<dbReference type="InterPro" id="IPR036291">
    <property type="entry name" value="NAD(P)-bd_dom_sf"/>
</dbReference>
<dbReference type="InterPro" id="IPR050988">
    <property type="entry name" value="Mannitol_DH/Oxidoreductase"/>
</dbReference>
<dbReference type="RefSeq" id="WP_132307710.1">
    <property type="nucleotide sequence ID" value="NZ_SMAR01000001.1"/>
</dbReference>
<reference evidence="5 6" key="1">
    <citation type="submission" date="2019-03" db="EMBL/GenBank/DDBJ databases">
        <title>Freshwater and sediment microbial communities from various areas in North America, analyzing microbe dynamics in response to fracking.</title>
        <authorList>
            <person name="Lamendella R."/>
        </authorList>
    </citation>
    <scope>NUCLEOTIDE SEQUENCE [LARGE SCALE GENOMIC DNA]</scope>
    <source>
        <strain evidence="5 6">175.2</strain>
    </source>
</reference>
<feature type="domain" description="Mannitol dehydrogenase N-terminal" evidence="3">
    <location>
        <begin position="20"/>
        <end position="265"/>
    </location>
</feature>
<dbReference type="InterPro" id="IPR000669">
    <property type="entry name" value="Mannitol_DH"/>
</dbReference>
<dbReference type="SUPFAM" id="SSF48179">
    <property type="entry name" value="6-phosphogluconate dehydrogenase C-terminal domain-like"/>
    <property type="match status" value="1"/>
</dbReference>
<feature type="domain" description="Mannitol dehydrogenase C-terminal" evidence="4">
    <location>
        <begin position="276"/>
        <end position="465"/>
    </location>
</feature>
<dbReference type="AlphaFoldDB" id="A0A4R3P617"/>
<keyword evidence="2" id="KW-0520">NAD</keyword>
<gene>
    <name evidence="5" type="ORF">EDC90_1001263</name>
</gene>
<dbReference type="Gene3D" id="1.10.1040.10">
    <property type="entry name" value="N-(1-d-carboxylethyl)-l-norvaline Dehydrogenase, domain 2"/>
    <property type="match status" value="1"/>
</dbReference>
<evidence type="ECO:0000313" key="5">
    <source>
        <dbReference type="EMBL" id="TCT45122.1"/>
    </source>
</evidence>
<name>A0A4R3P617_9HYPH</name>
<dbReference type="InterPro" id="IPR008927">
    <property type="entry name" value="6-PGluconate_DH-like_C_sf"/>
</dbReference>
<dbReference type="Proteomes" id="UP000295097">
    <property type="component" value="Unassembled WGS sequence"/>
</dbReference>
<sequence>MQETFTRAGLECDRKALKPRILHIGFGAFARAHQMVYLQEGLNKTGGDWGVIAVRLNSGAEELSALDEANGLYTVAEIDAESVTAREIGVVIGTCHPKRDGIDTLLDHIAGDAMSVISLTITEKGYCCKNGHLDLQNKGIQADLENPEHPTTAIGVIVAGLARRRERGLGGLTVLSCDNQPDNGKLARAAVLHYAHERDRGLADWIDANVTFPSTMVDRVVPALDDYGRGLLLELNDGREDENGIVCEPFRQWVIEDDFAAGRPPYAEGGAMLTDDVRPYEMMKLRMLNGAHTFLAMLGSLSDLETVSDCMADPVFRKAARQIMLSEQAPTLPPIEGVSLEDYADALTHRFENPKLKHRTAQIAWDTSQKLPQRILHGVAINIDDARPWPLLALTVAGWIHFIREKQITGEKLTDPMAETLLDAARTLEGDALVDHILSEESIFDEELRREPAFRSAVTGAYRMIAEKGPRRMVEAIVSGDQ</sequence>
<dbReference type="Pfam" id="PF08125">
    <property type="entry name" value="Mannitol_dh_C"/>
    <property type="match status" value="1"/>
</dbReference>
<dbReference type="SUPFAM" id="SSF51735">
    <property type="entry name" value="NAD(P)-binding Rossmann-fold domains"/>
    <property type="match status" value="1"/>
</dbReference>
<accession>A0A4R3P617</accession>
<comment type="caution">
    <text evidence="5">The sequence shown here is derived from an EMBL/GenBank/DDBJ whole genome shotgun (WGS) entry which is preliminary data.</text>
</comment>
<evidence type="ECO:0000256" key="1">
    <source>
        <dbReference type="ARBA" id="ARBA00023002"/>
    </source>
</evidence>
<dbReference type="InterPro" id="IPR013131">
    <property type="entry name" value="Mannitol_DH_N"/>
</dbReference>
<dbReference type="InterPro" id="IPR013118">
    <property type="entry name" value="Mannitol_DH_C"/>
</dbReference>